<evidence type="ECO:0000259" key="3">
    <source>
        <dbReference type="Pfam" id="PF05043"/>
    </source>
</evidence>
<keyword evidence="2" id="KW-0804">Transcription</keyword>
<sequence>MKVLLNKEFVFRLEILNSFPRGNNMVMSISDFTNKLSKDRRTIIKNLKSLVNDSKQLECEKYISIVLNDDNTLTVTVAQDFDINYFLLYYLEKSILFNLCLEIYNSTFFDLHSFATKYFYSYSTVYRQTKKLNQILQQYNLSLDLKTSNSIVGKEQNIRFFYFTLFWESYKVLKWPFEEIEFNKLKEVIEKSDEELKTFLAKPNMVIIWLAVTLSRIDKGYFITEEYEFNEPAFPMLSKEQFYSLFFGFSKDFQILLTLDDEAWHYEANFLYFSLITSQIYPLKQISTLKLTAFSGLKINTATLITEKWIERFMAELEIALDVNEYFYLYYNLLSLHSRYLYLPGPVETVPCFTNMSYGKIDLFIEYKLILSFLDTLFSVPIIEPLYAQKDALCTFYLLFISELMKSKRPALNIALYSHSSVFQKEFFEEMLIKNLSFPVTFLPYTSNKVDFLITDVSLTRWLKKDIPTFVWDSTIDQEKINRLTTYLDTIYTQRYKMKIRYSHT</sequence>
<protein>
    <recommendedName>
        <fullName evidence="3">Mga helix-turn-helix domain-containing protein</fullName>
    </recommendedName>
</protein>
<accession>R2QP68</accession>
<dbReference type="STRING" id="155617.RV09_GL001667"/>
<organism evidence="4 6">
    <name type="scientific">Enterococcus moraviensis ATCC BAA-383</name>
    <dbReference type="NCBI Taxonomy" id="1158609"/>
    <lineage>
        <taxon>Bacteria</taxon>
        <taxon>Bacillati</taxon>
        <taxon>Bacillota</taxon>
        <taxon>Bacilli</taxon>
        <taxon>Lactobacillales</taxon>
        <taxon>Enterococcaceae</taxon>
        <taxon>Enterococcus</taxon>
    </lineage>
</organism>
<dbReference type="InterPro" id="IPR036388">
    <property type="entry name" value="WH-like_DNA-bd_sf"/>
</dbReference>
<dbReference type="Proteomes" id="UP000013781">
    <property type="component" value="Unassembled WGS sequence"/>
</dbReference>
<dbReference type="RefSeq" id="WP_010766083.1">
    <property type="nucleotide sequence ID" value="NZ_ASWB01000003.1"/>
</dbReference>
<dbReference type="PANTHER" id="PTHR30185">
    <property type="entry name" value="CRYPTIC BETA-GLUCOSIDE BGL OPERON ANTITERMINATOR"/>
    <property type="match status" value="1"/>
</dbReference>
<dbReference type="PANTHER" id="PTHR30185:SF18">
    <property type="entry name" value="TRANSCRIPTIONAL REGULATOR MTLR"/>
    <property type="match status" value="1"/>
</dbReference>
<keyword evidence="1" id="KW-0805">Transcription regulation</keyword>
<evidence type="ECO:0000256" key="1">
    <source>
        <dbReference type="ARBA" id="ARBA00023015"/>
    </source>
</evidence>
<dbReference type="InterPro" id="IPR050661">
    <property type="entry name" value="BglG_antiterminators"/>
</dbReference>
<dbReference type="AlphaFoldDB" id="R2QP68"/>
<name>R2QP68_9ENTE</name>
<proteinExistence type="predicted"/>
<evidence type="ECO:0000256" key="2">
    <source>
        <dbReference type="ARBA" id="ARBA00023163"/>
    </source>
</evidence>
<evidence type="ECO:0000313" key="5">
    <source>
        <dbReference type="EMBL" id="EOT65808.1"/>
    </source>
</evidence>
<dbReference type="OrthoDB" id="2192627at2"/>
<dbReference type="HOGENOM" id="CLU_036476_1_0_9"/>
<dbReference type="Pfam" id="PF05043">
    <property type="entry name" value="Mga"/>
    <property type="match status" value="1"/>
</dbReference>
<dbReference type="EMBL" id="AJAS01000022">
    <property type="protein sequence ID" value="EOH97018.1"/>
    <property type="molecule type" value="Genomic_DNA"/>
</dbReference>
<dbReference type="Gene3D" id="1.10.10.10">
    <property type="entry name" value="Winged helix-like DNA-binding domain superfamily/Winged helix DNA-binding domain"/>
    <property type="match status" value="1"/>
</dbReference>
<gene>
    <name evidence="5" type="ORF">I586_02077</name>
    <name evidence="4" type="ORF">UAY_02750</name>
</gene>
<reference evidence="4 6" key="1">
    <citation type="submission" date="2013-02" db="EMBL/GenBank/DDBJ databases">
        <title>The Genome Sequence of Enterococcus moraviensis BAA-383.</title>
        <authorList>
            <consortium name="The Broad Institute Genome Sequencing Platform"/>
            <consortium name="The Broad Institute Genome Sequencing Center for Infectious Disease"/>
            <person name="Earl A.M."/>
            <person name="Gilmore M.S."/>
            <person name="Lebreton F."/>
            <person name="Walker B."/>
            <person name="Young S.K."/>
            <person name="Zeng Q."/>
            <person name="Gargeya S."/>
            <person name="Fitzgerald M."/>
            <person name="Haas B."/>
            <person name="Abouelleil A."/>
            <person name="Alvarado L."/>
            <person name="Arachchi H.M."/>
            <person name="Berlin A.M."/>
            <person name="Chapman S.B."/>
            <person name="Dewar J."/>
            <person name="Goldberg J."/>
            <person name="Griggs A."/>
            <person name="Gujja S."/>
            <person name="Hansen M."/>
            <person name="Howarth C."/>
            <person name="Imamovic A."/>
            <person name="Larimer J."/>
            <person name="McCowan C."/>
            <person name="Murphy C."/>
            <person name="Neiman D."/>
            <person name="Pearson M."/>
            <person name="Priest M."/>
            <person name="Roberts A."/>
            <person name="Saif S."/>
            <person name="Shea T."/>
            <person name="Sisk P."/>
            <person name="Sykes S."/>
            <person name="Wortman J."/>
            <person name="Nusbaum C."/>
            <person name="Birren B."/>
        </authorList>
    </citation>
    <scope>NUCLEOTIDE SEQUENCE [LARGE SCALE GENOMIC DNA]</scope>
    <source>
        <strain evidence="4 6">ATCC BAA-383</strain>
    </source>
</reference>
<dbReference type="EMBL" id="ASWB01000003">
    <property type="protein sequence ID" value="EOT65808.1"/>
    <property type="molecule type" value="Genomic_DNA"/>
</dbReference>
<evidence type="ECO:0000313" key="6">
    <source>
        <dbReference type="Proteomes" id="UP000013781"/>
    </source>
</evidence>
<dbReference type="Proteomes" id="UP000014157">
    <property type="component" value="Unassembled WGS sequence"/>
</dbReference>
<dbReference type="eggNOG" id="COG3711">
    <property type="taxonomic scope" value="Bacteria"/>
</dbReference>
<feature type="domain" description="Mga helix-turn-helix" evidence="3">
    <location>
        <begin position="80"/>
        <end position="166"/>
    </location>
</feature>
<evidence type="ECO:0000313" key="4">
    <source>
        <dbReference type="EMBL" id="EOH97018.1"/>
    </source>
</evidence>
<keyword evidence="7" id="KW-1185">Reference proteome</keyword>
<reference evidence="5 7" key="2">
    <citation type="submission" date="2013-03" db="EMBL/GenBank/DDBJ databases">
        <title>The Genome Sequence of Enterococcus moraviensis BAA-383 (PacBio/Illumina hybrid assembly).</title>
        <authorList>
            <consortium name="The Broad Institute Genomics Platform"/>
            <consortium name="The Broad Institute Genome Sequencing Center for Infectious Disease"/>
            <person name="Earl A."/>
            <person name="Russ C."/>
            <person name="Gilmore M."/>
            <person name="Surin D."/>
            <person name="Walker B."/>
            <person name="Young S."/>
            <person name="Zeng Q."/>
            <person name="Gargeya S."/>
            <person name="Fitzgerald M."/>
            <person name="Haas B."/>
            <person name="Abouelleil A."/>
            <person name="Allen A.W."/>
            <person name="Alvarado L."/>
            <person name="Arachchi H.M."/>
            <person name="Berlin A.M."/>
            <person name="Chapman S.B."/>
            <person name="Gainer-Dewar J."/>
            <person name="Goldberg J."/>
            <person name="Griggs A."/>
            <person name="Gujja S."/>
            <person name="Hansen M."/>
            <person name="Howarth C."/>
            <person name="Imamovic A."/>
            <person name="Ireland A."/>
            <person name="Larimer J."/>
            <person name="McCowan C."/>
            <person name="Murphy C."/>
            <person name="Pearson M."/>
            <person name="Poon T.W."/>
            <person name="Priest M."/>
            <person name="Roberts A."/>
            <person name="Saif S."/>
            <person name="Shea T."/>
            <person name="Sisk P."/>
            <person name="Sykes S."/>
            <person name="Wortman J."/>
            <person name="Nusbaum C."/>
            <person name="Birren B."/>
        </authorList>
    </citation>
    <scope>NUCLEOTIDE SEQUENCE [LARGE SCALE GENOMIC DNA]</scope>
    <source>
        <strain evidence="5 7">ATCC BAA-383</strain>
    </source>
</reference>
<comment type="caution">
    <text evidence="4">The sequence shown here is derived from an EMBL/GenBank/DDBJ whole genome shotgun (WGS) entry which is preliminary data.</text>
</comment>
<dbReference type="InterPro" id="IPR007737">
    <property type="entry name" value="Mga_HTH"/>
</dbReference>
<evidence type="ECO:0000313" key="7">
    <source>
        <dbReference type="Proteomes" id="UP000014157"/>
    </source>
</evidence>
<dbReference type="PATRIC" id="fig|1158609.3.peg.2678"/>